<dbReference type="Proteomes" id="UP001139384">
    <property type="component" value="Unassembled WGS sequence"/>
</dbReference>
<evidence type="ECO:0000256" key="3">
    <source>
        <dbReference type="ARBA" id="ARBA00022691"/>
    </source>
</evidence>
<dbReference type="GO" id="GO:0009307">
    <property type="term" value="P:DNA restriction-modification system"/>
    <property type="evidence" value="ECO:0007669"/>
    <property type="project" value="UniProtKB-KW"/>
</dbReference>
<proteinExistence type="inferred from homology"/>
<dbReference type="EC" id="2.1.1.37" evidence="7"/>
<dbReference type="Gene3D" id="3.40.50.150">
    <property type="entry name" value="Vaccinia Virus protein VP39"/>
    <property type="match status" value="1"/>
</dbReference>
<dbReference type="GO" id="GO:0003886">
    <property type="term" value="F:DNA (cytosine-5-)-methyltransferase activity"/>
    <property type="evidence" value="ECO:0007669"/>
    <property type="project" value="UniProtKB-EC"/>
</dbReference>
<evidence type="ECO:0000256" key="7">
    <source>
        <dbReference type="RuleBase" id="RU000417"/>
    </source>
</evidence>
<evidence type="ECO:0000313" key="9">
    <source>
        <dbReference type="Proteomes" id="UP001139384"/>
    </source>
</evidence>
<evidence type="ECO:0000256" key="1">
    <source>
        <dbReference type="ARBA" id="ARBA00022603"/>
    </source>
</evidence>
<comment type="catalytic activity">
    <reaction evidence="7">
        <text>a 2'-deoxycytidine in DNA + S-adenosyl-L-methionine = a 5-methyl-2'-deoxycytidine in DNA + S-adenosyl-L-homocysteine + H(+)</text>
        <dbReference type="Rhea" id="RHEA:13681"/>
        <dbReference type="Rhea" id="RHEA-COMP:11369"/>
        <dbReference type="Rhea" id="RHEA-COMP:11370"/>
        <dbReference type="ChEBI" id="CHEBI:15378"/>
        <dbReference type="ChEBI" id="CHEBI:57856"/>
        <dbReference type="ChEBI" id="CHEBI:59789"/>
        <dbReference type="ChEBI" id="CHEBI:85452"/>
        <dbReference type="ChEBI" id="CHEBI:85454"/>
        <dbReference type="EC" id="2.1.1.37"/>
    </reaction>
</comment>
<keyword evidence="9" id="KW-1185">Reference proteome</keyword>
<dbReference type="Gene3D" id="3.90.120.10">
    <property type="entry name" value="DNA Methylase, subunit A, domain 2"/>
    <property type="match status" value="1"/>
</dbReference>
<dbReference type="AlphaFoldDB" id="A0A9X1Q4S6"/>
<name>A0A9X1Q4S6_STRM4</name>
<dbReference type="RefSeq" id="WP_234766151.1">
    <property type="nucleotide sequence ID" value="NZ_JAKEIP010000164.1"/>
</dbReference>
<dbReference type="InterPro" id="IPR050390">
    <property type="entry name" value="C5-Methyltransferase"/>
</dbReference>
<evidence type="ECO:0000313" key="8">
    <source>
        <dbReference type="EMBL" id="MCF1597723.1"/>
    </source>
</evidence>
<evidence type="ECO:0000256" key="5">
    <source>
        <dbReference type="PROSITE-ProRule" id="PRU01016"/>
    </source>
</evidence>
<dbReference type="PROSITE" id="PS51679">
    <property type="entry name" value="SAM_MT_C5"/>
    <property type="match status" value="1"/>
</dbReference>
<reference evidence="8" key="1">
    <citation type="submission" date="2022-01" db="EMBL/GenBank/DDBJ databases">
        <title>Draft Genome Sequences of Seven Type Strains of the Genus Streptomyces.</title>
        <authorList>
            <person name="Aziz S."/>
            <person name="Coretto E."/>
            <person name="Chronakova A."/>
            <person name="Sproer C."/>
            <person name="Huber K."/>
            <person name="Nouioui I."/>
            <person name="Gross H."/>
        </authorList>
    </citation>
    <scope>NUCLEOTIDE SEQUENCE</scope>
    <source>
        <strain evidence="8">DSM 103493</strain>
    </source>
</reference>
<evidence type="ECO:0000256" key="4">
    <source>
        <dbReference type="ARBA" id="ARBA00022747"/>
    </source>
</evidence>
<keyword evidence="2 5" id="KW-0808">Transferase</keyword>
<keyword evidence="1 5" id="KW-0489">Methyltransferase</keyword>
<feature type="active site" evidence="5">
    <location>
        <position position="107"/>
    </location>
</feature>
<dbReference type="PRINTS" id="PR00105">
    <property type="entry name" value="C5METTRFRASE"/>
</dbReference>
<dbReference type="GO" id="GO:0003677">
    <property type="term" value="F:DNA binding"/>
    <property type="evidence" value="ECO:0007669"/>
    <property type="project" value="TreeGrafter"/>
</dbReference>
<comment type="similarity">
    <text evidence="5 6">Belongs to the class I-like SAM-binding methyltransferase superfamily. C5-methyltransferase family.</text>
</comment>
<dbReference type="PANTHER" id="PTHR10629:SF52">
    <property type="entry name" value="DNA (CYTOSINE-5)-METHYLTRANSFERASE 1"/>
    <property type="match status" value="1"/>
</dbReference>
<keyword evidence="3 5" id="KW-0949">S-adenosyl-L-methionine</keyword>
<dbReference type="InterPro" id="IPR029063">
    <property type="entry name" value="SAM-dependent_MTases_sf"/>
</dbReference>
<dbReference type="InterPro" id="IPR001525">
    <property type="entry name" value="C5_MeTfrase"/>
</dbReference>
<dbReference type="InterPro" id="IPR018117">
    <property type="entry name" value="C5_DNA_meth_AS"/>
</dbReference>
<dbReference type="PROSITE" id="PS00094">
    <property type="entry name" value="C5_MTASE_1"/>
    <property type="match status" value="1"/>
</dbReference>
<sequence length="359" mass="39396">MSPAVVRTRLAYGRLLADAWAAHLAPRAADAPTVVSTFAGAGGSSLGYSMAGYRELLAVEWDDHAADCFRRNFPHVLLHHGDIAALDPAVLGLVPGELDVFDGSPPCQGFSTVGRRQIDDPRNQLFRQYVRLIEHWQPKTFVMENVAGMVRGQMRSLFAEILGALKAAGPGYRVTARLVDASYFRVPQKRMRMIFIGVRRDLGLDPVHPAPVDRPLTVREALAGLDDPGPFQRPSGKAARVAPLIPPGRNGGDTLLDLGGKKAFFSLERLAWDKPAFTLIKEVSASRNGLLHPDEDRLLGVRELARLQTFPDAYDWGDSPVDKVWARIGNSVPPLLMRAIAQTVRERILDAAELGRPRP</sequence>
<dbReference type="GO" id="GO:0032259">
    <property type="term" value="P:methylation"/>
    <property type="evidence" value="ECO:0007669"/>
    <property type="project" value="UniProtKB-KW"/>
</dbReference>
<gene>
    <name evidence="8" type="ORF">L0P92_29810</name>
</gene>
<evidence type="ECO:0000256" key="2">
    <source>
        <dbReference type="ARBA" id="ARBA00022679"/>
    </source>
</evidence>
<organism evidence="8 9">
    <name type="scientific">Streptomyces muensis</name>
    <dbReference type="NCBI Taxonomy" id="1077944"/>
    <lineage>
        <taxon>Bacteria</taxon>
        <taxon>Bacillati</taxon>
        <taxon>Actinomycetota</taxon>
        <taxon>Actinomycetes</taxon>
        <taxon>Kitasatosporales</taxon>
        <taxon>Streptomycetaceae</taxon>
        <taxon>Streptomyces</taxon>
    </lineage>
</organism>
<keyword evidence="4" id="KW-0680">Restriction system</keyword>
<dbReference type="GO" id="GO:0044027">
    <property type="term" value="P:negative regulation of gene expression via chromosomal CpG island methylation"/>
    <property type="evidence" value="ECO:0007669"/>
    <property type="project" value="TreeGrafter"/>
</dbReference>
<dbReference type="Pfam" id="PF00145">
    <property type="entry name" value="DNA_methylase"/>
    <property type="match status" value="2"/>
</dbReference>
<dbReference type="PANTHER" id="PTHR10629">
    <property type="entry name" value="CYTOSINE-SPECIFIC METHYLTRANSFERASE"/>
    <property type="match status" value="1"/>
</dbReference>
<protein>
    <recommendedName>
        <fullName evidence="7">Cytosine-specific methyltransferase</fullName>
        <ecNumber evidence="7">2.1.1.37</ecNumber>
    </recommendedName>
</protein>
<accession>A0A9X1Q4S6</accession>
<dbReference type="SUPFAM" id="SSF53335">
    <property type="entry name" value="S-adenosyl-L-methionine-dependent methyltransferases"/>
    <property type="match status" value="1"/>
</dbReference>
<evidence type="ECO:0000256" key="6">
    <source>
        <dbReference type="RuleBase" id="RU000416"/>
    </source>
</evidence>
<dbReference type="EMBL" id="JAKEIP010000164">
    <property type="protein sequence ID" value="MCF1597723.1"/>
    <property type="molecule type" value="Genomic_DNA"/>
</dbReference>
<comment type="caution">
    <text evidence="8">The sequence shown here is derived from an EMBL/GenBank/DDBJ whole genome shotgun (WGS) entry which is preliminary data.</text>
</comment>
<dbReference type="NCBIfam" id="TIGR00675">
    <property type="entry name" value="dcm"/>
    <property type="match status" value="1"/>
</dbReference>